<evidence type="ECO:0000256" key="8">
    <source>
        <dbReference type="ARBA" id="ARBA00023125"/>
    </source>
</evidence>
<dbReference type="InterPro" id="IPR027417">
    <property type="entry name" value="P-loop_NTPase"/>
</dbReference>
<sequence length="370" mass="41948">MPILEKIVVSNFRNIEFQEIMFSPNVNCISGNNGEGKTNLLDAIYYLSMTKSAFSTSDRYVFRYGTDSFSIGGTYIMESRSGEEPLRARFSIYVGSGGEKKFKKDDKPYERISSHIGELPIVMVSPSDVSLVSESGEERRRFINSVLSQMDREYLNSAQQYNRLLSQRNRLLKDRRPDRELLAVFGSRMSPHAQRLYEARSKFAKALTPVVREYYRALSGGREDVDIEYRSDLEKGSLEDVLEAAMEKDSILGYTSAGVQRDDFIFTMDGHPIRRCGSQGQQKSFIVSLKFAQYEIMKKSYGFAPALLLDDVFDKLDMARISNLISMVASSDFGQIFITDSNKIRLKGIVDGFTADRAYFETAGGCFTRI</sequence>
<evidence type="ECO:0000256" key="7">
    <source>
        <dbReference type="ARBA" id="ARBA00022840"/>
    </source>
</evidence>
<evidence type="ECO:0000256" key="3">
    <source>
        <dbReference type="ARBA" id="ARBA00020170"/>
    </source>
</evidence>
<dbReference type="Gene3D" id="1.20.1050.90">
    <property type="entry name" value="RecF/RecN/SMC, N-terminal domain"/>
    <property type="match status" value="1"/>
</dbReference>
<dbReference type="AlphaFoldDB" id="A0A9D9HIU6"/>
<dbReference type="InterPro" id="IPR018078">
    <property type="entry name" value="DNA-binding_RecF_CS"/>
</dbReference>
<accession>A0A9D9HIU6</accession>
<dbReference type="InterPro" id="IPR003395">
    <property type="entry name" value="RecF/RecN/SMC_N"/>
</dbReference>
<dbReference type="GO" id="GO:0003697">
    <property type="term" value="F:single-stranded DNA binding"/>
    <property type="evidence" value="ECO:0007669"/>
    <property type="project" value="UniProtKB-UniRule"/>
</dbReference>
<reference evidence="11" key="1">
    <citation type="submission" date="2020-10" db="EMBL/GenBank/DDBJ databases">
        <authorList>
            <person name="Gilroy R."/>
        </authorList>
    </citation>
    <scope>NUCLEOTIDE SEQUENCE</scope>
    <source>
        <strain evidence="11">B1-20833</strain>
    </source>
</reference>
<evidence type="ECO:0000259" key="10">
    <source>
        <dbReference type="Pfam" id="PF02463"/>
    </source>
</evidence>
<protein>
    <recommendedName>
        <fullName evidence="3 9">DNA replication and repair protein RecF</fullName>
    </recommendedName>
</protein>
<dbReference type="GO" id="GO:0000731">
    <property type="term" value="P:DNA synthesis involved in DNA repair"/>
    <property type="evidence" value="ECO:0007669"/>
    <property type="project" value="TreeGrafter"/>
</dbReference>
<dbReference type="PANTHER" id="PTHR32182">
    <property type="entry name" value="DNA REPLICATION AND REPAIR PROTEIN RECF"/>
    <property type="match status" value="1"/>
</dbReference>
<dbReference type="GO" id="GO:0006260">
    <property type="term" value="P:DNA replication"/>
    <property type="evidence" value="ECO:0007669"/>
    <property type="project" value="UniProtKB-UniRule"/>
</dbReference>
<name>A0A9D9HIU6_9BACT</name>
<dbReference type="EMBL" id="JADIMI010000050">
    <property type="protein sequence ID" value="MBO8452252.1"/>
    <property type="molecule type" value="Genomic_DNA"/>
</dbReference>
<evidence type="ECO:0000256" key="2">
    <source>
        <dbReference type="ARBA" id="ARBA00008016"/>
    </source>
</evidence>
<keyword evidence="7 9" id="KW-0067">ATP-binding</keyword>
<keyword evidence="4 9" id="KW-0963">Cytoplasm</keyword>
<keyword evidence="9" id="KW-0227">DNA damage</keyword>
<dbReference type="Gene3D" id="3.40.50.300">
    <property type="entry name" value="P-loop containing nucleotide triphosphate hydrolases"/>
    <property type="match status" value="1"/>
</dbReference>
<dbReference type="Pfam" id="PF02463">
    <property type="entry name" value="SMC_N"/>
    <property type="match status" value="1"/>
</dbReference>
<dbReference type="InterPro" id="IPR042174">
    <property type="entry name" value="RecF_2"/>
</dbReference>
<dbReference type="PANTHER" id="PTHR32182:SF0">
    <property type="entry name" value="DNA REPLICATION AND REPAIR PROTEIN RECF"/>
    <property type="match status" value="1"/>
</dbReference>
<comment type="subcellular location">
    <subcellularLocation>
        <location evidence="1 9">Cytoplasm</location>
    </subcellularLocation>
</comment>
<dbReference type="GO" id="GO:0005524">
    <property type="term" value="F:ATP binding"/>
    <property type="evidence" value="ECO:0007669"/>
    <property type="project" value="UniProtKB-UniRule"/>
</dbReference>
<evidence type="ECO:0000256" key="5">
    <source>
        <dbReference type="ARBA" id="ARBA00022705"/>
    </source>
</evidence>
<evidence type="ECO:0000256" key="4">
    <source>
        <dbReference type="ARBA" id="ARBA00022490"/>
    </source>
</evidence>
<keyword evidence="8 9" id="KW-0238">DNA-binding</keyword>
<keyword evidence="6 9" id="KW-0547">Nucleotide-binding</keyword>
<evidence type="ECO:0000256" key="6">
    <source>
        <dbReference type="ARBA" id="ARBA00022741"/>
    </source>
</evidence>
<dbReference type="PROSITE" id="PS00617">
    <property type="entry name" value="RECF_1"/>
    <property type="match status" value="1"/>
</dbReference>
<dbReference type="Proteomes" id="UP000823661">
    <property type="component" value="Unassembled WGS sequence"/>
</dbReference>
<feature type="domain" description="RecF/RecN/SMC N-terminal" evidence="10">
    <location>
        <begin position="4"/>
        <end position="340"/>
    </location>
</feature>
<dbReference type="InterPro" id="IPR001238">
    <property type="entry name" value="DNA-binding_RecF"/>
</dbReference>
<dbReference type="GO" id="GO:0009432">
    <property type="term" value="P:SOS response"/>
    <property type="evidence" value="ECO:0007669"/>
    <property type="project" value="UniProtKB-UniRule"/>
</dbReference>
<evidence type="ECO:0000313" key="11">
    <source>
        <dbReference type="EMBL" id="MBO8452252.1"/>
    </source>
</evidence>
<proteinExistence type="inferred from homology"/>
<evidence type="ECO:0000313" key="12">
    <source>
        <dbReference type="Proteomes" id="UP000823661"/>
    </source>
</evidence>
<comment type="caution">
    <text evidence="11">The sequence shown here is derived from an EMBL/GenBank/DDBJ whole genome shotgun (WGS) entry which is preliminary data.</text>
</comment>
<gene>
    <name evidence="9 11" type="primary">recF</name>
    <name evidence="11" type="ORF">IAC06_05145</name>
</gene>
<organism evidence="11 12">
    <name type="scientific">Candidatus Cryptobacteroides intestinavium</name>
    <dbReference type="NCBI Taxonomy" id="2840766"/>
    <lineage>
        <taxon>Bacteria</taxon>
        <taxon>Pseudomonadati</taxon>
        <taxon>Bacteroidota</taxon>
        <taxon>Bacteroidia</taxon>
        <taxon>Bacteroidales</taxon>
        <taxon>Candidatus Cryptobacteroides</taxon>
    </lineage>
</organism>
<evidence type="ECO:0000256" key="1">
    <source>
        <dbReference type="ARBA" id="ARBA00004496"/>
    </source>
</evidence>
<keyword evidence="5 9" id="KW-0235">DNA replication</keyword>
<dbReference type="GO" id="GO:0005737">
    <property type="term" value="C:cytoplasm"/>
    <property type="evidence" value="ECO:0007669"/>
    <property type="project" value="UniProtKB-SubCell"/>
</dbReference>
<feature type="binding site" evidence="9">
    <location>
        <begin position="31"/>
        <end position="38"/>
    </location>
    <ligand>
        <name>ATP</name>
        <dbReference type="ChEBI" id="CHEBI:30616"/>
    </ligand>
</feature>
<reference evidence="11" key="2">
    <citation type="journal article" date="2021" name="PeerJ">
        <title>Extensive microbial diversity within the chicken gut microbiome revealed by metagenomics and culture.</title>
        <authorList>
            <person name="Gilroy R."/>
            <person name="Ravi A."/>
            <person name="Getino M."/>
            <person name="Pursley I."/>
            <person name="Horton D.L."/>
            <person name="Alikhan N.F."/>
            <person name="Baker D."/>
            <person name="Gharbi K."/>
            <person name="Hall N."/>
            <person name="Watson M."/>
            <person name="Adriaenssens E.M."/>
            <person name="Foster-Nyarko E."/>
            <person name="Jarju S."/>
            <person name="Secka A."/>
            <person name="Antonio M."/>
            <person name="Oren A."/>
            <person name="Chaudhuri R.R."/>
            <person name="La Ragione R."/>
            <person name="Hildebrand F."/>
            <person name="Pallen M.J."/>
        </authorList>
    </citation>
    <scope>NUCLEOTIDE SEQUENCE</scope>
    <source>
        <strain evidence="11">B1-20833</strain>
    </source>
</reference>
<keyword evidence="9" id="KW-0742">SOS response</keyword>
<dbReference type="HAMAP" id="MF_00365">
    <property type="entry name" value="RecF"/>
    <property type="match status" value="1"/>
</dbReference>
<dbReference type="SUPFAM" id="SSF52540">
    <property type="entry name" value="P-loop containing nucleoside triphosphate hydrolases"/>
    <property type="match status" value="1"/>
</dbReference>
<keyword evidence="9" id="KW-0234">DNA repair</keyword>
<comment type="function">
    <text evidence="9">The RecF protein is involved in DNA metabolism; it is required for DNA replication and normal SOS inducibility. RecF binds preferentially to single-stranded, linear DNA. It also seems to bind ATP.</text>
</comment>
<dbReference type="NCBIfam" id="TIGR00611">
    <property type="entry name" value="recf"/>
    <property type="match status" value="1"/>
</dbReference>
<evidence type="ECO:0000256" key="9">
    <source>
        <dbReference type="HAMAP-Rule" id="MF_00365"/>
    </source>
</evidence>
<comment type="similarity">
    <text evidence="2 9">Belongs to the RecF family.</text>
</comment>
<dbReference type="GO" id="GO:0006302">
    <property type="term" value="P:double-strand break repair"/>
    <property type="evidence" value="ECO:0007669"/>
    <property type="project" value="TreeGrafter"/>
</dbReference>